<evidence type="ECO:0000313" key="3">
    <source>
        <dbReference type="Proteomes" id="UP000467840"/>
    </source>
</evidence>
<sequence>MYLRPRSPKLSLYSSNRGSRTNDIDLRTPSGVESSSTGNASSKRHFRTYEEAQSLVYSETDHATQEVADIGDNDGPLRDIPLPTSLQVPATSTQSLVTSYTLNSSAILGQRAIPLASIVDPL</sequence>
<dbReference type="Proteomes" id="UP000467840">
    <property type="component" value="Chromosome 7"/>
</dbReference>
<protein>
    <submittedName>
        <fullName evidence="2">Uncharacterized protein</fullName>
    </submittedName>
</protein>
<dbReference type="AlphaFoldDB" id="A0A6A6L205"/>
<name>A0A6A6L205_HEVBR</name>
<keyword evidence="3" id="KW-1185">Reference proteome</keyword>
<dbReference type="EMBL" id="JAAGAX010000013">
    <property type="protein sequence ID" value="KAF2294727.1"/>
    <property type="molecule type" value="Genomic_DNA"/>
</dbReference>
<evidence type="ECO:0000313" key="2">
    <source>
        <dbReference type="EMBL" id="KAF2294727.1"/>
    </source>
</evidence>
<comment type="caution">
    <text evidence="2">The sequence shown here is derived from an EMBL/GenBank/DDBJ whole genome shotgun (WGS) entry which is preliminary data.</text>
</comment>
<feature type="region of interest" description="Disordered" evidence="1">
    <location>
        <begin position="1"/>
        <end position="45"/>
    </location>
</feature>
<accession>A0A6A6L205</accession>
<reference evidence="2 3" key="1">
    <citation type="journal article" date="2020" name="Mol. Plant">
        <title>The Chromosome-Based Rubber Tree Genome Provides New Insights into Spurge Genome Evolution and Rubber Biosynthesis.</title>
        <authorList>
            <person name="Liu J."/>
            <person name="Shi C."/>
            <person name="Shi C.C."/>
            <person name="Li W."/>
            <person name="Zhang Q.J."/>
            <person name="Zhang Y."/>
            <person name="Li K."/>
            <person name="Lu H.F."/>
            <person name="Shi C."/>
            <person name="Zhu S.T."/>
            <person name="Xiao Z.Y."/>
            <person name="Nan H."/>
            <person name="Yue Y."/>
            <person name="Zhu X.G."/>
            <person name="Wu Y."/>
            <person name="Hong X.N."/>
            <person name="Fan G.Y."/>
            <person name="Tong Y."/>
            <person name="Zhang D."/>
            <person name="Mao C.L."/>
            <person name="Liu Y.L."/>
            <person name="Hao S.J."/>
            <person name="Liu W.Q."/>
            <person name="Lv M.Q."/>
            <person name="Zhang H.B."/>
            <person name="Liu Y."/>
            <person name="Hu-Tang G.R."/>
            <person name="Wang J.P."/>
            <person name="Wang J.H."/>
            <person name="Sun Y.H."/>
            <person name="Ni S.B."/>
            <person name="Chen W.B."/>
            <person name="Zhang X.C."/>
            <person name="Jiao Y.N."/>
            <person name="Eichler E.E."/>
            <person name="Li G.H."/>
            <person name="Liu X."/>
            <person name="Gao L.Z."/>
        </authorList>
    </citation>
    <scope>NUCLEOTIDE SEQUENCE [LARGE SCALE GENOMIC DNA]</scope>
    <source>
        <strain evidence="3">cv. GT1</strain>
        <tissue evidence="2">Leaf</tissue>
    </source>
</reference>
<evidence type="ECO:0000256" key="1">
    <source>
        <dbReference type="SAM" id="MobiDB-lite"/>
    </source>
</evidence>
<organism evidence="2 3">
    <name type="scientific">Hevea brasiliensis</name>
    <name type="common">Para rubber tree</name>
    <name type="synonym">Siphonia brasiliensis</name>
    <dbReference type="NCBI Taxonomy" id="3981"/>
    <lineage>
        <taxon>Eukaryota</taxon>
        <taxon>Viridiplantae</taxon>
        <taxon>Streptophyta</taxon>
        <taxon>Embryophyta</taxon>
        <taxon>Tracheophyta</taxon>
        <taxon>Spermatophyta</taxon>
        <taxon>Magnoliopsida</taxon>
        <taxon>eudicotyledons</taxon>
        <taxon>Gunneridae</taxon>
        <taxon>Pentapetalae</taxon>
        <taxon>rosids</taxon>
        <taxon>fabids</taxon>
        <taxon>Malpighiales</taxon>
        <taxon>Euphorbiaceae</taxon>
        <taxon>Crotonoideae</taxon>
        <taxon>Micrandreae</taxon>
        <taxon>Hevea</taxon>
    </lineage>
</organism>
<gene>
    <name evidence="2" type="ORF">GH714_015742</name>
</gene>
<proteinExistence type="predicted"/>
<feature type="compositionally biased region" description="Polar residues" evidence="1">
    <location>
        <begin position="31"/>
        <end position="41"/>
    </location>
</feature>